<dbReference type="OrthoDB" id="8004711at2"/>
<gene>
    <name evidence="1" type="ORF">FF100_31760</name>
</gene>
<evidence type="ECO:0000313" key="2">
    <source>
        <dbReference type="Proteomes" id="UP000305267"/>
    </source>
</evidence>
<organism evidence="1 2">
    <name type="scientific">Methylobacterium terricola</name>
    <dbReference type="NCBI Taxonomy" id="2583531"/>
    <lineage>
        <taxon>Bacteria</taxon>
        <taxon>Pseudomonadati</taxon>
        <taxon>Pseudomonadota</taxon>
        <taxon>Alphaproteobacteria</taxon>
        <taxon>Hyphomicrobiales</taxon>
        <taxon>Methylobacteriaceae</taxon>
        <taxon>Methylobacterium</taxon>
    </lineage>
</organism>
<reference evidence="1 2" key="1">
    <citation type="submission" date="2019-06" db="EMBL/GenBank/DDBJ databases">
        <title>Genome of Methylobacterium sp. 17Sr1-39.</title>
        <authorList>
            <person name="Seo T."/>
        </authorList>
    </citation>
    <scope>NUCLEOTIDE SEQUENCE [LARGE SCALE GENOMIC DNA]</scope>
    <source>
        <strain evidence="1 2">17Sr1-39</strain>
    </source>
</reference>
<dbReference type="Proteomes" id="UP000305267">
    <property type="component" value="Unassembled WGS sequence"/>
</dbReference>
<keyword evidence="2" id="KW-1185">Reference proteome</keyword>
<evidence type="ECO:0000313" key="1">
    <source>
        <dbReference type="EMBL" id="TNC07655.1"/>
    </source>
</evidence>
<name>A0A5C4L724_9HYPH</name>
<dbReference type="RefSeq" id="WP_139040031.1">
    <property type="nucleotide sequence ID" value="NZ_VDDA01000032.1"/>
</dbReference>
<proteinExistence type="predicted"/>
<accession>A0A5C4L724</accession>
<comment type="caution">
    <text evidence="1">The sequence shown here is derived from an EMBL/GenBank/DDBJ whole genome shotgun (WGS) entry which is preliminary data.</text>
</comment>
<dbReference type="EMBL" id="VDDA01000032">
    <property type="protein sequence ID" value="TNC07655.1"/>
    <property type="molecule type" value="Genomic_DNA"/>
</dbReference>
<dbReference type="AlphaFoldDB" id="A0A5C4L724"/>
<sequence>MITTNSLSDALPLVAALAEKLAFALTSDLMAEQYWRPSPALDRLAAAKTFLDRHQHPVGPRAQEVVEIATAQAGLSSYQDRNASI</sequence>
<protein>
    <submittedName>
        <fullName evidence="1">Uncharacterized protein</fullName>
    </submittedName>
</protein>